<evidence type="ECO:0000256" key="1">
    <source>
        <dbReference type="ARBA" id="ARBA00004477"/>
    </source>
</evidence>
<dbReference type="AlphaFoldDB" id="A0A9D4WC01"/>
<feature type="transmembrane region" description="Helical" evidence="10">
    <location>
        <begin position="29"/>
        <end position="53"/>
    </location>
</feature>
<evidence type="ECO:0000256" key="10">
    <source>
        <dbReference type="SAM" id="Phobius"/>
    </source>
</evidence>
<keyword evidence="12" id="KW-1185">Reference proteome</keyword>
<gene>
    <name evidence="11" type="ORF">KIW84_063583</name>
</gene>
<feature type="transmembrane region" description="Helical" evidence="10">
    <location>
        <begin position="73"/>
        <end position="94"/>
    </location>
</feature>
<dbReference type="InterPro" id="IPR045033">
    <property type="entry name" value="PILS1/3/4/5/7"/>
</dbReference>
<keyword evidence="3 10" id="KW-0812">Transmembrane</keyword>
<comment type="caution">
    <text evidence="11">The sequence shown here is derived from an EMBL/GenBank/DDBJ whole genome shotgun (WGS) entry which is preliminary data.</text>
</comment>
<dbReference type="EMBL" id="JAMSHJ010000006">
    <property type="protein sequence ID" value="KAI5397816.1"/>
    <property type="molecule type" value="Genomic_DNA"/>
</dbReference>
<keyword evidence="2" id="KW-0813">Transport</keyword>
<proteinExistence type="inferred from homology"/>
<dbReference type="PANTHER" id="PTHR31651">
    <property type="match status" value="1"/>
</dbReference>
<evidence type="ECO:0000256" key="2">
    <source>
        <dbReference type="ARBA" id="ARBA00022448"/>
    </source>
</evidence>
<protein>
    <submittedName>
        <fullName evidence="11">Uncharacterized protein</fullName>
    </submittedName>
</protein>
<comment type="similarity">
    <text evidence="9">Belongs to the auxin efflux carrier (TC 2.A.69.2) family.</text>
</comment>
<dbReference type="InterPro" id="IPR004776">
    <property type="entry name" value="Mem_transp_PIN-like"/>
</dbReference>
<dbReference type="Pfam" id="PF03547">
    <property type="entry name" value="Mem_trans"/>
    <property type="match status" value="1"/>
</dbReference>
<keyword evidence="4" id="KW-0256">Endoplasmic reticulum</keyword>
<evidence type="ECO:0000313" key="11">
    <source>
        <dbReference type="EMBL" id="KAI5397816.1"/>
    </source>
</evidence>
<evidence type="ECO:0000256" key="4">
    <source>
        <dbReference type="ARBA" id="ARBA00022824"/>
    </source>
</evidence>
<evidence type="ECO:0000256" key="6">
    <source>
        <dbReference type="ARBA" id="ARBA00023136"/>
    </source>
</evidence>
<organism evidence="11 12">
    <name type="scientific">Pisum sativum</name>
    <name type="common">Garden pea</name>
    <name type="synonym">Lathyrus oleraceus</name>
    <dbReference type="NCBI Taxonomy" id="3888"/>
    <lineage>
        <taxon>Eukaryota</taxon>
        <taxon>Viridiplantae</taxon>
        <taxon>Streptophyta</taxon>
        <taxon>Embryophyta</taxon>
        <taxon>Tracheophyta</taxon>
        <taxon>Spermatophyta</taxon>
        <taxon>Magnoliopsida</taxon>
        <taxon>eudicotyledons</taxon>
        <taxon>Gunneridae</taxon>
        <taxon>Pentapetalae</taxon>
        <taxon>rosids</taxon>
        <taxon>fabids</taxon>
        <taxon>Fabales</taxon>
        <taxon>Fabaceae</taxon>
        <taxon>Papilionoideae</taxon>
        <taxon>50 kb inversion clade</taxon>
        <taxon>NPAAA clade</taxon>
        <taxon>Hologalegina</taxon>
        <taxon>IRL clade</taxon>
        <taxon>Fabeae</taxon>
        <taxon>Lathyrus</taxon>
    </lineage>
</organism>
<dbReference type="Proteomes" id="UP001058974">
    <property type="component" value="Chromosome 6"/>
</dbReference>
<evidence type="ECO:0000256" key="8">
    <source>
        <dbReference type="ARBA" id="ARBA00025100"/>
    </source>
</evidence>
<keyword evidence="5 10" id="KW-1133">Transmembrane helix</keyword>
<dbReference type="GO" id="GO:0005789">
    <property type="term" value="C:endoplasmic reticulum membrane"/>
    <property type="evidence" value="ECO:0007669"/>
    <property type="project" value="UniProtKB-SubCell"/>
</dbReference>
<evidence type="ECO:0000313" key="12">
    <source>
        <dbReference type="Proteomes" id="UP001058974"/>
    </source>
</evidence>
<sequence>MPLNILLRYIIGTTLAWILAKITRVPRHLHGLVMGCCAAGNLGSLPLIIVPAICKGRSHPFGDVDACYRKGLAFTSLTMAVGHIYAWSIVYNILRIYSPKINIVKFNDNKINIEVNNLENIAKCSARTLTTIEEKSVSNGCVDQSEIECKVIDGEEKVQEKLKNMKALQILLSDKINLKEH</sequence>
<keyword evidence="6 10" id="KW-0472">Membrane</keyword>
<dbReference type="Gramene" id="PSAT_LOCUS26885_t1">
    <property type="protein sequence ID" value="CAL5208167.1"/>
    <property type="gene ID" value="PSAT_LOCUS26885"/>
</dbReference>
<evidence type="ECO:0000256" key="7">
    <source>
        <dbReference type="ARBA" id="ARBA00023294"/>
    </source>
</evidence>
<evidence type="ECO:0000256" key="9">
    <source>
        <dbReference type="ARBA" id="ARBA00025752"/>
    </source>
</evidence>
<dbReference type="PANTHER" id="PTHR31651:SF44">
    <property type="entry name" value="AUXIN EFFLUX CARRIER FAMILY PROTEIN"/>
    <property type="match status" value="1"/>
</dbReference>
<evidence type="ECO:0000256" key="5">
    <source>
        <dbReference type="ARBA" id="ARBA00022989"/>
    </source>
</evidence>
<accession>A0A9D4WC01</accession>
<dbReference type="GO" id="GO:0080162">
    <property type="term" value="P:endoplasmic reticulum to cytosol auxin transport"/>
    <property type="evidence" value="ECO:0007669"/>
    <property type="project" value="InterPro"/>
</dbReference>
<evidence type="ECO:0000256" key="3">
    <source>
        <dbReference type="ARBA" id="ARBA00022692"/>
    </source>
</evidence>
<feature type="transmembrane region" description="Helical" evidence="10">
    <location>
        <begin position="6"/>
        <end position="22"/>
    </location>
</feature>
<reference evidence="11 12" key="1">
    <citation type="journal article" date="2022" name="Nat. Genet.">
        <title>Improved pea reference genome and pan-genome highlight genomic features and evolutionary characteristics.</title>
        <authorList>
            <person name="Yang T."/>
            <person name="Liu R."/>
            <person name="Luo Y."/>
            <person name="Hu S."/>
            <person name="Wang D."/>
            <person name="Wang C."/>
            <person name="Pandey M.K."/>
            <person name="Ge S."/>
            <person name="Xu Q."/>
            <person name="Li N."/>
            <person name="Li G."/>
            <person name="Huang Y."/>
            <person name="Saxena R.K."/>
            <person name="Ji Y."/>
            <person name="Li M."/>
            <person name="Yan X."/>
            <person name="He Y."/>
            <person name="Liu Y."/>
            <person name="Wang X."/>
            <person name="Xiang C."/>
            <person name="Varshney R.K."/>
            <person name="Ding H."/>
            <person name="Gao S."/>
            <person name="Zong X."/>
        </authorList>
    </citation>
    <scope>NUCLEOTIDE SEQUENCE [LARGE SCALE GENOMIC DNA]</scope>
    <source>
        <strain evidence="11 12">cv. Zhongwan 6</strain>
    </source>
</reference>
<name>A0A9D4WC01_PEA</name>
<dbReference type="GO" id="GO:0009734">
    <property type="term" value="P:auxin-activated signaling pathway"/>
    <property type="evidence" value="ECO:0007669"/>
    <property type="project" value="UniProtKB-KW"/>
</dbReference>
<dbReference type="Gramene" id="Psat06G0358300-T2">
    <property type="protein sequence ID" value="KAI5397816.1"/>
    <property type="gene ID" value="KIW84_063583"/>
</dbReference>
<comment type="subcellular location">
    <subcellularLocation>
        <location evidence="1">Endoplasmic reticulum membrane</location>
        <topology evidence="1">Multi-pass membrane protein</topology>
    </subcellularLocation>
</comment>
<keyword evidence="7" id="KW-0927">Auxin signaling pathway</keyword>
<comment type="function">
    <text evidence="8">Involved in cellular auxin homeostasis by regulating auxin metabolism. Regulates intracellular auxin accumulation at the endoplasmic reticulum and thus auxin availability for nuclear auxin signaling.</text>
</comment>